<evidence type="ECO:0000256" key="24">
    <source>
        <dbReference type="ARBA" id="ARBA00047864"/>
    </source>
</evidence>
<dbReference type="InterPro" id="IPR036188">
    <property type="entry name" value="FAD/NAD-bd_sf"/>
</dbReference>
<organism evidence="36 37">
    <name type="scientific">Trichonephila clavata</name>
    <name type="common">Joro spider</name>
    <name type="synonym">Nephila clavata</name>
    <dbReference type="NCBI Taxonomy" id="2740835"/>
    <lineage>
        <taxon>Eukaryota</taxon>
        <taxon>Metazoa</taxon>
        <taxon>Ecdysozoa</taxon>
        <taxon>Arthropoda</taxon>
        <taxon>Chelicerata</taxon>
        <taxon>Arachnida</taxon>
        <taxon>Araneae</taxon>
        <taxon>Araneomorphae</taxon>
        <taxon>Entelegynae</taxon>
        <taxon>Araneoidea</taxon>
        <taxon>Nephilidae</taxon>
        <taxon>Trichonephila</taxon>
    </lineage>
</organism>
<comment type="catalytic activity">
    <reaction evidence="22">
        <text>heptan-2-one + NADPH + O2 + H(+) = pentyl acetate + NADP(+) + H2O</text>
        <dbReference type="Rhea" id="RHEA:54836"/>
        <dbReference type="ChEBI" id="CHEBI:5672"/>
        <dbReference type="ChEBI" id="CHEBI:15377"/>
        <dbReference type="ChEBI" id="CHEBI:15378"/>
        <dbReference type="ChEBI" id="CHEBI:15379"/>
        <dbReference type="ChEBI" id="CHEBI:57783"/>
        <dbReference type="ChEBI" id="CHEBI:58349"/>
        <dbReference type="ChEBI" id="CHEBI:87362"/>
    </reaction>
    <physiologicalReaction direction="left-to-right" evidence="22">
        <dbReference type="Rhea" id="RHEA:54837"/>
    </physiologicalReaction>
</comment>
<evidence type="ECO:0000256" key="21">
    <source>
        <dbReference type="ARBA" id="ARBA00047426"/>
    </source>
</evidence>
<comment type="catalytic activity">
    <reaction evidence="21">
        <text>hexan-3-one + NADPH + O2 + H(+) = propyl propanoate + NADP(+) + H2O</text>
        <dbReference type="Rhea" id="RHEA:54848"/>
        <dbReference type="ChEBI" id="CHEBI:15377"/>
        <dbReference type="ChEBI" id="CHEBI:15378"/>
        <dbReference type="ChEBI" id="CHEBI:15379"/>
        <dbReference type="ChEBI" id="CHEBI:57783"/>
        <dbReference type="ChEBI" id="CHEBI:58349"/>
        <dbReference type="ChEBI" id="CHEBI:89828"/>
        <dbReference type="ChEBI" id="CHEBI:89891"/>
    </reaction>
    <physiologicalReaction direction="left-to-right" evidence="21">
        <dbReference type="Rhea" id="RHEA:54849"/>
    </physiologicalReaction>
</comment>
<evidence type="ECO:0000256" key="33">
    <source>
        <dbReference type="PIRNR" id="PIRNR000332"/>
    </source>
</evidence>
<evidence type="ECO:0000256" key="6">
    <source>
        <dbReference type="ARBA" id="ARBA00022553"/>
    </source>
</evidence>
<dbReference type="GO" id="GO:0016174">
    <property type="term" value="F:NAD(P)H oxidase H2O2-forming activity"/>
    <property type="evidence" value="ECO:0007669"/>
    <property type="project" value="UniProtKB-EC"/>
</dbReference>
<comment type="catalytic activity">
    <reaction evidence="26">
        <text>hypotaurine + NADPH + O2 + H(+) = taurine + NADP(+) + H2O</text>
        <dbReference type="Rhea" id="RHEA:69819"/>
        <dbReference type="ChEBI" id="CHEBI:15377"/>
        <dbReference type="ChEBI" id="CHEBI:15378"/>
        <dbReference type="ChEBI" id="CHEBI:15379"/>
        <dbReference type="ChEBI" id="CHEBI:57783"/>
        <dbReference type="ChEBI" id="CHEBI:57853"/>
        <dbReference type="ChEBI" id="CHEBI:58349"/>
        <dbReference type="ChEBI" id="CHEBI:507393"/>
        <dbReference type="EC" id="1.14.13.8"/>
    </reaction>
    <physiologicalReaction direction="left-to-right" evidence="26">
        <dbReference type="Rhea" id="RHEA:69820"/>
    </physiologicalReaction>
</comment>
<name>A0A8X6KUP5_TRICU</name>
<comment type="catalytic activity">
    <reaction evidence="30">
        <text>heptan-4-one + NADPH + O2 + H(+) = propyl butanoate + NADP(+) + H2O</text>
        <dbReference type="Rhea" id="RHEA:54852"/>
        <dbReference type="ChEBI" id="CHEBI:15377"/>
        <dbReference type="ChEBI" id="CHEBI:15378"/>
        <dbReference type="ChEBI" id="CHEBI:15379"/>
        <dbReference type="ChEBI" id="CHEBI:57783"/>
        <dbReference type="ChEBI" id="CHEBI:58349"/>
        <dbReference type="ChEBI" id="CHEBI:89484"/>
        <dbReference type="ChEBI" id="CHEBI:89719"/>
    </reaction>
    <physiologicalReaction direction="left-to-right" evidence="30">
        <dbReference type="Rhea" id="RHEA:54853"/>
    </physiologicalReaction>
</comment>
<dbReference type="GO" id="GO:0005789">
    <property type="term" value="C:endoplasmic reticulum membrane"/>
    <property type="evidence" value="ECO:0007669"/>
    <property type="project" value="UniProtKB-SubCell"/>
</dbReference>
<dbReference type="OrthoDB" id="66881at2759"/>
<dbReference type="GO" id="GO:0004499">
    <property type="term" value="F:N,N-dimethylaniline monooxygenase activity"/>
    <property type="evidence" value="ECO:0007669"/>
    <property type="project" value="UniProtKB-UniRule"/>
</dbReference>
<evidence type="ECO:0000256" key="3">
    <source>
        <dbReference type="ARBA" id="ARBA00004524"/>
    </source>
</evidence>
<evidence type="ECO:0000256" key="17">
    <source>
        <dbReference type="ARBA" id="ARBA00023136"/>
    </source>
</evidence>
<keyword evidence="6" id="KW-0597">Phosphoprotein</keyword>
<comment type="subcellular location">
    <subcellularLocation>
        <location evidence="2">Endoplasmic reticulum membrane</location>
        <topology evidence="2">Single-pass membrane protein</topology>
    </subcellularLocation>
    <subcellularLocation>
        <location evidence="3">Microsome membrane</location>
    </subcellularLocation>
</comment>
<keyword evidence="10 33" id="KW-0274">FAD</keyword>
<comment type="catalytic activity">
    <reaction evidence="29">
        <text>(2E)-geranial + NADPH + O2 + H(+) = (1E)-2,6-dimethylhepta-1,5-dien-1-yl formate + NADP(+) + H2O</text>
        <dbReference type="Rhea" id="RHEA:54860"/>
        <dbReference type="ChEBI" id="CHEBI:15377"/>
        <dbReference type="ChEBI" id="CHEBI:15378"/>
        <dbReference type="ChEBI" id="CHEBI:15379"/>
        <dbReference type="ChEBI" id="CHEBI:16980"/>
        <dbReference type="ChEBI" id="CHEBI:57783"/>
        <dbReference type="ChEBI" id="CHEBI:58349"/>
        <dbReference type="ChEBI" id="CHEBI:138375"/>
    </reaction>
    <physiologicalReaction direction="left-to-right" evidence="29">
        <dbReference type="Rhea" id="RHEA:54861"/>
    </physiologicalReaction>
</comment>
<dbReference type="InterPro" id="IPR020946">
    <property type="entry name" value="Flavin_mOase-like"/>
</dbReference>
<dbReference type="Gene3D" id="3.50.50.60">
    <property type="entry name" value="FAD/NAD(P)-binding domain"/>
    <property type="match status" value="3"/>
</dbReference>
<evidence type="ECO:0000256" key="2">
    <source>
        <dbReference type="ARBA" id="ARBA00004389"/>
    </source>
</evidence>
<evidence type="ECO:0000256" key="9">
    <source>
        <dbReference type="ARBA" id="ARBA00022824"/>
    </source>
</evidence>
<evidence type="ECO:0000256" key="25">
    <source>
        <dbReference type="ARBA" id="ARBA00047977"/>
    </source>
</evidence>
<feature type="transmembrane region" description="Helical" evidence="35">
    <location>
        <begin position="515"/>
        <end position="537"/>
    </location>
</feature>
<evidence type="ECO:0000256" key="30">
    <source>
        <dbReference type="ARBA" id="ARBA00048990"/>
    </source>
</evidence>
<keyword evidence="14 33" id="KW-0560">Oxidoreductase</keyword>
<dbReference type="EMBL" id="BMAO01032543">
    <property type="protein sequence ID" value="GFQ83058.1"/>
    <property type="molecule type" value="Genomic_DNA"/>
</dbReference>
<keyword evidence="15 33" id="KW-0503">Monooxygenase</keyword>
<comment type="similarity">
    <text evidence="4 33 34">Belongs to the FMO family.</text>
</comment>
<comment type="catalytic activity">
    <reaction evidence="25">
        <text>hexan-3-one + NADPH + O2 + H(+) = ethyl butanoate + NADP(+) + H2O</text>
        <dbReference type="Rhea" id="RHEA:54844"/>
        <dbReference type="ChEBI" id="CHEBI:15377"/>
        <dbReference type="ChEBI" id="CHEBI:15378"/>
        <dbReference type="ChEBI" id="CHEBI:15379"/>
        <dbReference type="ChEBI" id="CHEBI:57783"/>
        <dbReference type="ChEBI" id="CHEBI:58349"/>
        <dbReference type="ChEBI" id="CHEBI:88764"/>
        <dbReference type="ChEBI" id="CHEBI:89891"/>
    </reaction>
    <physiologicalReaction direction="left-to-right" evidence="25">
        <dbReference type="Rhea" id="RHEA:54845"/>
    </physiologicalReaction>
</comment>
<evidence type="ECO:0000256" key="18">
    <source>
        <dbReference type="ARBA" id="ARBA00045722"/>
    </source>
</evidence>
<dbReference type="Pfam" id="PF00743">
    <property type="entry name" value="FMO-like"/>
    <property type="match status" value="1"/>
</dbReference>
<evidence type="ECO:0000256" key="14">
    <source>
        <dbReference type="ARBA" id="ARBA00023002"/>
    </source>
</evidence>
<keyword evidence="8 35" id="KW-0812">Transmembrane</keyword>
<evidence type="ECO:0000256" key="1">
    <source>
        <dbReference type="ARBA" id="ARBA00001974"/>
    </source>
</evidence>
<keyword evidence="16" id="KW-0443">Lipid metabolism</keyword>
<keyword evidence="5" id="KW-0488">Methylation</keyword>
<evidence type="ECO:0000256" key="13">
    <source>
        <dbReference type="ARBA" id="ARBA00022989"/>
    </source>
</evidence>
<evidence type="ECO:0000256" key="10">
    <source>
        <dbReference type="ARBA" id="ARBA00022827"/>
    </source>
</evidence>
<dbReference type="GO" id="GO:0006629">
    <property type="term" value="P:lipid metabolic process"/>
    <property type="evidence" value="ECO:0007669"/>
    <property type="project" value="UniProtKB-KW"/>
</dbReference>
<evidence type="ECO:0000256" key="15">
    <source>
        <dbReference type="ARBA" id="ARBA00023033"/>
    </source>
</evidence>
<keyword evidence="12 33" id="KW-0521">NADP</keyword>
<keyword evidence="9 33" id="KW-0256">Endoplasmic reticulum</keyword>
<evidence type="ECO:0000256" key="11">
    <source>
        <dbReference type="ARBA" id="ARBA00022848"/>
    </source>
</evidence>
<evidence type="ECO:0000256" key="12">
    <source>
        <dbReference type="ARBA" id="ARBA00022857"/>
    </source>
</evidence>
<comment type="caution">
    <text evidence="36">The sequence shown here is derived from an EMBL/GenBank/DDBJ whole genome shotgun (WGS) entry which is preliminary data.</text>
</comment>
<evidence type="ECO:0000256" key="35">
    <source>
        <dbReference type="SAM" id="Phobius"/>
    </source>
</evidence>
<dbReference type="InterPro" id="IPR002257">
    <property type="entry name" value="Flavin_mOase_5"/>
</dbReference>
<evidence type="ECO:0000256" key="26">
    <source>
        <dbReference type="ARBA" id="ARBA00048041"/>
    </source>
</evidence>
<comment type="catalytic activity">
    <reaction evidence="24">
        <text>NADPH + O2 + H(+) = H2O2 + NADP(+)</text>
        <dbReference type="Rhea" id="RHEA:11260"/>
        <dbReference type="ChEBI" id="CHEBI:15378"/>
        <dbReference type="ChEBI" id="CHEBI:15379"/>
        <dbReference type="ChEBI" id="CHEBI:16240"/>
        <dbReference type="ChEBI" id="CHEBI:57783"/>
        <dbReference type="ChEBI" id="CHEBI:58349"/>
        <dbReference type="EC" id="1.6.3.1"/>
    </reaction>
    <physiologicalReaction direction="left-to-right" evidence="24">
        <dbReference type="Rhea" id="RHEA:11261"/>
    </physiologicalReaction>
</comment>
<keyword evidence="11" id="KW-0492">Microsome</keyword>
<proteinExistence type="inferred from homology"/>
<dbReference type="PIRSF" id="PIRSF000332">
    <property type="entry name" value="FMO"/>
    <property type="match status" value="1"/>
</dbReference>
<comment type="catalytic activity">
    <reaction evidence="32">
        <text>octan-3-one + NADPH + O2 + H(+) = pentyl propanoate + NADP(+) + H2O</text>
        <dbReference type="Rhea" id="RHEA:54840"/>
        <dbReference type="ChEBI" id="CHEBI:15377"/>
        <dbReference type="ChEBI" id="CHEBI:15378"/>
        <dbReference type="ChEBI" id="CHEBI:15379"/>
        <dbReference type="ChEBI" id="CHEBI:57783"/>
        <dbReference type="ChEBI" id="CHEBI:58349"/>
        <dbReference type="ChEBI" id="CHEBI:80946"/>
        <dbReference type="ChEBI" id="CHEBI:87373"/>
    </reaction>
    <physiologicalReaction direction="left-to-right" evidence="32">
        <dbReference type="Rhea" id="RHEA:54841"/>
    </physiologicalReaction>
</comment>
<comment type="catalytic activity">
    <reaction evidence="31">
        <text>N,N-dimethylaniline + NADPH + O2 + H(+) = N,N-dimethylaniline N-oxide + NADP(+) + H2O</text>
        <dbReference type="Rhea" id="RHEA:24468"/>
        <dbReference type="ChEBI" id="CHEBI:15377"/>
        <dbReference type="ChEBI" id="CHEBI:15378"/>
        <dbReference type="ChEBI" id="CHEBI:15379"/>
        <dbReference type="ChEBI" id="CHEBI:16269"/>
        <dbReference type="ChEBI" id="CHEBI:17735"/>
        <dbReference type="ChEBI" id="CHEBI:57783"/>
        <dbReference type="ChEBI" id="CHEBI:58349"/>
        <dbReference type="EC" id="1.14.13.8"/>
    </reaction>
    <physiologicalReaction direction="left-to-right" evidence="31">
        <dbReference type="Rhea" id="RHEA:24469"/>
    </physiologicalReaction>
</comment>
<dbReference type="AlphaFoldDB" id="A0A8X6KUP5"/>
<dbReference type="FunFam" id="3.50.50.60:FF:000159">
    <property type="entry name" value="Dimethylaniline monooxygenase [N-oxide-forming]"/>
    <property type="match status" value="1"/>
</dbReference>
<keyword evidence="17 33" id="KW-0472">Membrane</keyword>
<keyword evidence="13 35" id="KW-1133">Transmembrane helix</keyword>
<keyword evidence="7 33" id="KW-0285">Flavoprotein</keyword>
<dbReference type="GO" id="GO:0050661">
    <property type="term" value="F:NADP binding"/>
    <property type="evidence" value="ECO:0007669"/>
    <property type="project" value="InterPro"/>
</dbReference>
<keyword evidence="37" id="KW-1185">Reference proteome</keyword>
<comment type="function">
    <text evidence="18">Acts as a Baeyer-Villiger monooxygenase on a broad range of substrates. Catalyzes the insertion of an oxygen atom into a carbon-carbon bond adjacent to a carbonyl, which converts ketones to esters. Active on diverse carbonyl compounds, whereas soft nucleophiles are mostly non- or poorly reactive. In contrast with other forms of FMO it is non- or poorly active on 'classical' substrates such as drugs, pesticides, and dietary components containing soft nucleophilic heteroatoms. Able to oxidize drug molecules bearing a carbonyl group on an aliphatic chain, such as nabumetone and pentoxifylline. Also, in the absence of substrates, shows slow but yet significant NADPH oxidase activity. Acts as a positive modulator of cholesterol biosynthesis as well as glucose homeostasis, promoting metabolic aging via pleiotropic effects.</text>
</comment>
<evidence type="ECO:0000256" key="20">
    <source>
        <dbReference type="ARBA" id="ARBA00047338"/>
    </source>
</evidence>
<protein>
    <recommendedName>
        <fullName evidence="34">Flavin-containing monooxygenase</fullName>
        <ecNumber evidence="34">1.-.-.-</ecNumber>
    </recommendedName>
</protein>
<evidence type="ECO:0000256" key="22">
    <source>
        <dbReference type="ARBA" id="ARBA00047574"/>
    </source>
</evidence>
<evidence type="ECO:0000256" key="16">
    <source>
        <dbReference type="ARBA" id="ARBA00023098"/>
    </source>
</evidence>
<evidence type="ECO:0000256" key="27">
    <source>
        <dbReference type="ARBA" id="ARBA00048088"/>
    </source>
</evidence>
<evidence type="ECO:0000256" key="4">
    <source>
        <dbReference type="ARBA" id="ARBA00009183"/>
    </source>
</evidence>
<comment type="catalytic activity">
    <reaction evidence="20">
        <text>hypotaurine + NADH + O2 + H(+) = taurine + NAD(+) + H2O</text>
        <dbReference type="Rhea" id="RHEA:74111"/>
        <dbReference type="ChEBI" id="CHEBI:15377"/>
        <dbReference type="ChEBI" id="CHEBI:15378"/>
        <dbReference type="ChEBI" id="CHEBI:15379"/>
        <dbReference type="ChEBI" id="CHEBI:57540"/>
        <dbReference type="ChEBI" id="CHEBI:57853"/>
        <dbReference type="ChEBI" id="CHEBI:57945"/>
        <dbReference type="ChEBI" id="CHEBI:507393"/>
        <dbReference type="EC" id="1.14.13.8"/>
    </reaction>
    <physiologicalReaction direction="left-to-right" evidence="20">
        <dbReference type="Rhea" id="RHEA:74112"/>
    </physiologicalReaction>
</comment>
<dbReference type="Proteomes" id="UP000887116">
    <property type="component" value="Unassembled WGS sequence"/>
</dbReference>
<evidence type="ECO:0000256" key="5">
    <source>
        <dbReference type="ARBA" id="ARBA00022481"/>
    </source>
</evidence>
<dbReference type="InterPro" id="IPR000960">
    <property type="entry name" value="Flavin_mOase"/>
</dbReference>
<evidence type="ECO:0000313" key="37">
    <source>
        <dbReference type="Proteomes" id="UP000887116"/>
    </source>
</evidence>
<comment type="catalytic activity">
    <reaction evidence="27">
        <text>trimethylamine + NADPH + O2 = trimethylamine N-oxide + NADP(+) + H2O</text>
        <dbReference type="Rhea" id="RHEA:31979"/>
        <dbReference type="ChEBI" id="CHEBI:15377"/>
        <dbReference type="ChEBI" id="CHEBI:15379"/>
        <dbReference type="ChEBI" id="CHEBI:15724"/>
        <dbReference type="ChEBI" id="CHEBI:57783"/>
        <dbReference type="ChEBI" id="CHEBI:58349"/>
        <dbReference type="ChEBI" id="CHEBI:58389"/>
        <dbReference type="EC" id="1.14.13.148"/>
    </reaction>
    <physiologicalReaction direction="left-to-right" evidence="27">
        <dbReference type="Rhea" id="RHEA:31980"/>
    </physiologicalReaction>
</comment>
<dbReference type="InterPro" id="IPR050346">
    <property type="entry name" value="FMO-like"/>
</dbReference>
<comment type="function">
    <text evidence="19">Broad spectrum monooxygenase that catalyzes the oxygenation of a wide variety of nitrogen- and sulfur-containing compounds including xenobiotics. Catalyzes the S-oxygenation of hypotaurine to produce taurine, an organic osmolyte involved in cell volume regulation as well as a variety of cytoprotective and developmental processes. In vitro, catalyzes the N-oxygenation of trimethylamine (TMA) to produce trimethylamine N-oxide (TMAO) and could therefore participate to the detoxification of this compound that is generated by the action of gut microbiota from dietary precursors such as choline, choline containing compounds, betaine or L-carnitine.</text>
</comment>
<evidence type="ECO:0000256" key="19">
    <source>
        <dbReference type="ARBA" id="ARBA00045957"/>
    </source>
</evidence>
<dbReference type="GO" id="GO:0050660">
    <property type="term" value="F:flavin adenine dinucleotide binding"/>
    <property type="evidence" value="ECO:0007669"/>
    <property type="project" value="InterPro"/>
</dbReference>
<evidence type="ECO:0000256" key="23">
    <source>
        <dbReference type="ARBA" id="ARBA00047855"/>
    </source>
</evidence>
<sequence>MPVCKRVAIIGAGPAGLRAIKNLKDEGLEPVCFEKTGHYGGLWRYHGDDMEGVASVMKTTIINTSKELGACSECPPPADYPNYMHHSLMYEYIKSLAVKGDCVRHIKFHHETKSIEKADDYKETGRWRVTCKNTETGELATEIFDAVCVCIGHHVYPHEPIFPRQEEFEGRILHTHSLKKVDGFQDLRVVVVGVGNSGIDAAVDLTAVTNKVYLCSRRGSWVIPRVGPNGLPYDAAHVKRNLHLLRKILPYSIVCYITEKQISERLDHVLYNLKPKHRIWSQHPTVSDLLPIKLLSGKVAIRGAIKHFTKKGVVFEGEQKETEVDVVILATGYKVKFPFLSDDILPVVDNKVRLYKFIYPPDLPHATLAVLGLVQPSGPGFPIFEMQARWVARIISGKLNLPSKELMEADINKKLEYMRERYVNSPRHTLEVDFISYQDELAEQIGAKPNFLKMALTDPKLCWALFTGPSLPYQYRLQGPHPWTGARGAILTYKERLMAPLQRPGQKYVTKNECILTIGHLIKLLYIFVCFVAFHLIGII</sequence>
<dbReference type="GO" id="GO:0034899">
    <property type="term" value="F:trimethylamine monooxygenase activity"/>
    <property type="evidence" value="ECO:0007669"/>
    <property type="project" value="UniProtKB-EC"/>
</dbReference>
<evidence type="ECO:0000256" key="34">
    <source>
        <dbReference type="RuleBase" id="RU361177"/>
    </source>
</evidence>
<dbReference type="PRINTS" id="PR00370">
    <property type="entry name" value="FMOXYGENASE"/>
</dbReference>
<dbReference type="PRINTS" id="PR01125">
    <property type="entry name" value="FMOXYGENASE5"/>
</dbReference>
<accession>A0A8X6KUP5</accession>
<dbReference type="EC" id="1.-.-.-" evidence="34"/>
<comment type="catalytic activity">
    <reaction evidence="28">
        <text>octan-3-one + NADPH + O2 + H(+) = ethyl hexanoate + NADP(+) + H2O</text>
        <dbReference type="Rhea" id="RHEA:54856"/>
        <dbReference type="ChEBI" id="CHEBI:15377"/>
        <dbReference type="ChEBI" id="CHEBI:15378"/>
        <dbReference type="ChEBI" id="CHEBI:15379"/>
        <dbReference type="ChEBI" id="CHEBI:57783"/>
        <dbReference type="ChEBI" id="CHEBI:58349"/>
        <dbReference type="ChEBI" id="CHEBI:80946"/>
        <dbReference type="ChEBI" id="CHEBI:86055"/>
    </reaction>
    <physiologicalReaction direction="left-to-right" evidence="28">
        <dbReference type="Rhea" id="RHEA:54857"/>
    </physiologicalReaction>
</comment>
<evidence type="ECO:0000256" key="29">
    <source>
        <dbReference type="ARBA" id="ARBA00048989"/>
    </source>
</evidence>
<evidence type="ECO:0000256" key="8">
    <source>
        <dbReference type="ARBA" id="ARBA00022692"/>
    </source>
</evidence>
<gene>
    <name evidence="36" type="primary">FMO5</name>
    <name evidence="36" type="ORF">TNCT_193681</name>
</gene>
<evidence type="ECO:0000256" key="7">
    <source>
        <dbReference type="ARBA" id="ARBA00022630"/>
    </source>
</evidence>
<dbReference type="SUPFAM" id="SSF51905">
    <property type="entry name" value="FAD/NAD(P)-binding domain"/>
    <property type="match status" value="2"/>
</dbReference>
<comment type="cofactor">
    <cofactor evidence="1 33 34">
        <name>FAD</name>
        <dbReference type="ChEBI" id="CHEBI:57692"/>
    </cofactor>
</comment>
<dbReference type="PANTHER" id="PTHR23023">
    <property type="entry name" value="DIMETHYLANILINE MONOOXYGENASE"/>
    <property type="match status" value="1"/>
</dbReference>
<evidence type="ECO:0000256" key="31">
    <source>
        <dbReference type="ARBA" id="ARBA00049443"/>
    </source>
</evidence>
<evidence type="ECO:0000256" key="32">
    <source>
        <dbReference type="ARBA" id="ARBA00049475"/>
    </source>
</evidence>
<comment type="catalytic activity">
    <reaction evidence="23">
        <text>sulcatone + NADPH + O2 + H(+) = 4-methylpent-3-en-1-yl acetate + NADP(+) + H2O</text>
        <dbReference type="Rhea" id="RHEA:54864"/>
        <dbReference type="ChEBI" id="CHEBI:15377"/>
        <dbReference type="ChEBI" id="CHEBI:15378"/>
        <dbReference type="ChEBI" id="CHEBI:15379"/>
        <dbReference type="ChEBI" id="CHEBI:16310"/>
        <dbReference type="ChEBI" id="CHEBI:57783"/>
        <dbReference type="ChEBI" id="CHEBI:58349"/>
        <dbReference type="ChEBI" id="CHEBI:138373"/>
    </reaction>
    <physiologicalReaction direction="left-to-right" evidence="23">
        <dbReference type="Rhea" id="RHEA:54865"/>
    </physiologicalReaction>
</comment>
<reference evidence="36" key="1">
    <citation type="submission" date="2020-07" db="EMBL/GenBank/DDBJ databases">
        <title>Multicomponent nature underlies the extraordinary mechanical properties of spider dragline silk.</title>
        <authorList>
            <person name="Kono N."/>
            <person name="Nakamura H."/>
            <person name="Mori M."/>
            <person name="Yoshida Y."/>
            <person name="Ohtoshi R."/>
            <person name="Malay A.D."/>
            <person name="Moran D.A.P."/>
            <person name="Tomita M."/>
            <person name="Numata K."/>
            <person name="Arakawa K."/>
        </authorList>
    </citation>
    <scope>NUCLEOTIDE SEQUENCE</scope>
</reference>
<evidence type="ECO:0000313" key="36">
    <source>
        <dbReference type="EMBL" id="GFQ83058.1"/>
    </source>
</evidence>
<evidence type="ECO:0000256" key="28">
    <source>
        <dbReference type="ARBA" id="ARBA00048459"/>
    </source>
</evidence>